<dbReference type="PANTHER" id="PTHR43030">
    <property type="entry name" value="PHOSPHOENOLPYRUVATE SYNTHASE"/>
    <property type="match status" value="1"/>
</dbReference>
<dbReference type="SUPFAM" id="SSF52009">
    <property type="entry name" value="Phosphohistidine domain"/>
    <property type="match status" value="1"/>
</dbReference>
<dbReference type="Pfam" id="PF00391">
    <property type="entry name" value="PEP-utilizers"/>
    <property type="match status" value="1"/>
</dbReference>
<dbReference type="SUPFAM" id="SSF56059">
    <property type="entry name" value="Glutathione synthetase ATP-binding domain-like"/>
    <property type="match status" value="1"/>
</dbReference>
<comment type="pathway">
    <text evidence="3 15">Carbohydrate biosynthesis; gluconeogenesis.</text>
</comment>
<dbReference type="InterPro" id="IPR023151">
    <property type="entry name" value="PEP_util_CS"/>
</dbReference>
<evidence type="ECO:0000256" key="9">
    <source>
        <dbReference type="ARBA" id="ARBA00022741"/>
    </source>
</evidence>
<evidence type="ECO:0000256" key="12">
    <source>
        <dbReference type="ARBA" id="ARBA00022842"/>
    </source>
</evidence>
<comment type="similarity">
    <text evidence="4 15">Belongs to the PEP-utilizing enzyme family.</text>
</comment>
<dbReference type="GO" id="GO:0005524">
    <property type="term" value="F:ATP binding"/>
    <property type="evidence" value="ECO:0007669"/>
    <property type="project" value="UniProtKB-KW"/>
</dbReference>
<evidence type="ECO:0000256" key="15">
    <source>
        <dbReference type="PIRNR" id="PIRNR000854"/>
    </source>
</evidence>
<evidence type="ECO:0000256" key="5">
    <source>
        <dbReference type="ARBA" id="ARBA00011996"/>
    </source>
</evidence>
<dbReference type="GO" id="GO:0008986">
    <property type="term" value="F:pyruvate, water dikinase activity"/>
    <property type="evidence" value="ECO:0007669"/>
    <property type="project" value="UniProtKB-EC"/>
</dbReference>
<keyword evidence="7 15" id="KW-0808">Transferase</keyword>
<evidence type="ECO:0000256" key="8">
    <source>
        <dbReference type="ARBA" id="ARBA00022723"/>
    </source>
</evidence>
<evidence type="ECO:0000259" key="16">
    <source>
        <dbReference type="Pfam" id="PF00391"/>
    </source>
</evidence>
<dbReference type="InterPro" id="IPR008279">
    <property type="entry name" value="PEP-util_enz_mobile_dom"/>
</dbReference>
<keyword evidence="19" id="KW-0670">Pyruvate</keyword>
<keyword evidence="11 15" id="KW-0067">ATP-binding</keyword>
<dbReference type="Proteomes" id="UP000230137">
    <property type="component" value="Unassembled WGS sequence"/>
</dbReference>
<dbReference type="NCBIfam" id="NF005057">
    <property type="entry name" value="PRK06464.1"/>
    <property type="match status" value="1"/>
</dbReference>
<dbReference type="Pfam" id="PF02896">
    <property type="entry name" value="PEP-utilizers_C"/>
    <property type="match status" value="1"/>
</dbReference>
<evidence type="ECO:0000256" key="2">
    <source>
        <dbReference type="ARBA" id="ARBA00002988"/>
    </source>
</evidence>
<accession>A0A2M7W423</accession>
<evidence type="ECO:0000256" key="14">
    <source>
        <dbReference type="ARBA" id="ARBA00047700"/>
    </source>
</evidence>
<feature type="domain" description="PEP-utilising enzyme C-terminal" evidence="18">
    <location>
        <begin position="480"/>
        <end position="770"/>
    </location>
</feature>
<dbReference type="AlphaFoldDB" id="A0A2M7W423"/>
<keyword evidence="9 15" id="KW-0547">Nucleotide-binding</keyword>
<dbReference type="Gene3D" id="3.30.1490.20">
    <property type="entry name" value="ATP-grasp fold, A domain"/>
    <property type="match status" value="1"/>
</dbReference>
<keyword evidence="12 15" id="KW-0460">Magnesium</keyword>
<dbReference type="InterPro" id="IPR040442">
    <property type="entry name" value="Pyrv_kinase-like_dom_sf"/>
</dbReference>
<protein>
    <recommendedName>
        <fullName evidence="6 15">Phosphoenolpyruvate synthase</fullName>
        <shortName evidence="15">PEP synthase</shortName>
        <ecNumber evidence="5 15">2.7.9.2</ecNumber>
    </recommendedName>
    <alternativeName>
        <fullName evidence="13 15">Pyruvate, water dikinase</fullName>
    </alternativeName>
</protein>
<gene>
    <name evidence="19" type="ORF">COX60_01810</name>
</gene>
<dbReference type="PRINTS" id="PR01736">
    <property type="entry name" value="PHPHTRNFRASE"/>
</dbReference>
<name>A0A2M7W423_9BACT</name>
<evidence type="ECO:0000259" key="18">
    <source>
        <dbReference type="Pfam" id="PF02896"/>
    </source>
</evidence>
<dbReference type="PIRSF" id="PIRSF000854">
    <property type="entry name" value="PEP_synthase"/>
    <property type="match status" value="1"/>
</dbReference>
<dbReference type="Pfam" id="PF01326">
    <property type="entry name" value="PPDK_N"/>
    <property type="match status" value="1"/>
</dbReference>
<feature type="domain" description="Pyruvate phosphate dikinase AMP/ATP-binding" evidence="17">
    <location>
        <begin position="20"/>
        <end position="330"/>
    </location>
</feature>
<comment type="cofactor">
    <cofactor evidence="1 15">
        <name>Mg(2+)</name>
        <dbReference type="ChEBI" id="CHEBI:18420"/>
    </cofactor>
</comment>
<sequence>MEGVIINILWLRDVSRRDIAEVGGKGANLGELISAGIPVPNGFVVTSSAYRQFLKDNNLVPKIKKILSDLDVEKSDILSKKALEIQKLILSGKMSDILVSEIKDAYEALVVRSASKLVAIRSSATAEDLPSASFAGQQKTFLNVTGAEQVVVNVQKAFASLFEARAIYYRSINHFDHFQVALASPVQQMVQADKSGILFTVNPLTSNEDELVIEAGLGLGETIVSGSVNPDQYIIDKASFRIKDQHIAKQAWKMVYDLATGKNVHLNLTVAEQTTQKISNEEILQLARLGLKIENYYRFPQDTEWAIQSGRLFFVQSRTITTLKKSVQPKSDVGIPENTKISSGEPLLKGIPASIGTVTGKVKIIHSPAENNDIQVGDILVAEMTNPSFVPAMKRATAIVTDSGGMTSHAAIVSRELGKPAVVGTGQATHQLKDGEEITVDGARGYIYRGKIESQTIIDEHIVESQISTPNDISILRDVVPVTGTIVYLNLAEPAGAKEASKLPVDGVGLLRAEFMIAEVGIHPQALIAQKKEEEFVKSLTQGIFDFASAFKPRPVIYRTTDFKTNEYSGLTGGEKFEPKEENPMIGFRGANRYVTNPEVFKLEIEALKRVREKFNLKNVHIMIPFVRTVDELNKTLEIMKENGLERSKDLKIWIMVEVPSTVLLIDKFCQCEIDGVSIGTNDLTQLILGVDRDNEKLSYQYDERDPAVLMAIARVINVCKLYHKTISICGNAASTYPEIVDFMVRHGATSVSVSADVAIQTKKLIASIEKKILLEHQCGA</sequence>
<dbReference type="GO" id="GO:0006094">
    <property type="term" value="P:gluconeogenesis"/>
    <property type="evidence" value="ECO:0007669"/>
    <property type="project" value="UniProtKB-UniPathway"/>
</dbReference>
<keyword evidence="8 15" id="KW-0479">Metal-binding</keyword>
<dbReference type="FunFam" id="3.30.1490.20:FF:000010">
    <property type="entry name" value="Phosphoenolpyruvate synthase"/>
    <property type="match status" value="1"/>
</dbReference>
<dbReference type="InterPro" id="IPR018274">
    <property type="entry name" value="PEP_util_AS"/>
</dbReference>
<evidence type="ECO:0000313" key="20">
    <source>
        <dbReference type="Proteomes" id="UP000230137"/>
    </source>
</evidence>
<evidence type="ECO:0000256" key="6">
    <source>
        <dbReference type="ARBA" id="ARBA00021623"/>
    </source>
</evidence>
<dbReference type="PROSITE" id="PS00370">
    <property type="entry name" value="PEP_ENZYMES_PHOS_SITE"/>
    <property type="match status" value="1"/>
</dbReference>
<evidence type="ECO:0000256" key="11">
    <source>
        <dbReference type="ARBA" id="ARBA00022840"/>
    </source>
</evidence>
<dbReference type="Gene3D" id="3.30.470.20">
    <property type="entry name" value="ATP-grasp fold, B domain"/>
    <property type="match status" value="1"/>
</dbReference>
<evidence type="ECO:0000256" key="1">
    <source>
        <dbReference type="ARBA" id="ARBA00001946"/>
    </source>
</evidence>
<dbReference type="InterPro" id="IPR013815">
    <property type="entry name" value="ATP_grasp_subdomain_1"/>
</dbReference>
<evidence type="ECO:0000256" key="3">
    <source>
        <dbReference type="ARBA" id="ARBA00004742"/>
    </source>
</evidence>
<reference evidence="20" key="1">
    <citation type="submission" date="2017-09" db="EMBL/GenBank/DDBJ databases">
        <title>Depth-based differentiation of microbial function through sediment-hosted aquifers and enrichment of novel symbionts in the deep terrestrial subsurface.</title>
        <authorList>
            <person name="Probst A.J."/>
            <person name="Ladd B."/>
            <person name="Jarett J.K."/>
            <person name="Geller-Mcgrath D.E."/>
            <person name="Sieber C.M.K."/>
            <person name="Emerson J.B."/>
            <person name="Anantharaman K."/>
            <person name="Thomas B.C."/>
            <person name="Malmstrom R."/>
            <person name="Stieglmeier M."/>
            <person name="Klingl A."/>
            <person name="Woyke T."/>
            <person name="Ryan C.M."/>
            <person name="Banfield J.F."/>
        </authorList>
    </citation>
    <scope>NUCLEOTIDE SEQUENCE [LARGE SCALE GENOMIC DNA]</scope>
</reference>
<evidence type="ECO:0000259" key="17">
    <source>
        <dbReference type="Pfam" id="PF01326"/>
    </source>
</evidence>
<dbReference type="InterPro" id="IPR006319">
    <property type="entry name" value="PEP_synth"/>
</dbReference>
<feature type="domain" description="PEP-utilising enzyme mobile" evidence="16">
    <location>
        <begin position="375"/>
        <end position="445"/>
    </location>
</feature>
<keyword evidence="10 15" id="KW-0418">Kinase</keyword>
<dbReference type="Gene3D" id="3.20.20.60">
    <property type="entry name" value="Phosphoenolpyruvate-binding domains"/>
    <property type="match status" value="1"/>
</dbReference>
<evidence type="ECO:0000256" key="10">
    <source>
        <dbReference type="ARBA" id="ARBA00022777"/>
    </source>
</evidence>
<evidence type="ECO:0000313" key="19">
    <source>
        <dbReference type="EMBL" id="PJA20423.1"/>
    </source>
</evidence>
<dbReference type="PROSITE" id="PS00742">
    <property type="entry name" value="PEP_ENZYMES_2"/>
    <property type="match status" value="1"/>
</dbReference>
<dbReference type="InterPro" id="IPR015813">
    <property type="entry name" value="Pyrv/PenolPyrv_kinase-like_dom"/>
</dbReference>
<comment type="caution">
    <text evidence="19">The sequence shown here is derived from an EMBL/GenBank/DDBJ whole genome shotgun (WGS) entry which is preliminary data.</text>
</comment>
<comment type="function">
    <text evidence="2 15">Catalyzes the phosphorylation of pyruvate to phosphoenolpyruvate.</text>
</comment>
<dbReference type="EC" id="2.7.9.2" evidence="5 15"/>
<organism evidence="19 20">
    <name type="scientific">Candidatus Berkelbacteria bacterium CG_4_10_14_0_2_um_filter_35_9_33_12</name>
    <dbReference type="NCBI Taxonomy" id="1974499"/>
    <lineage>
        <taxon>Bacteria</taxon>
        <taxon>Candidatus Berkelbacteria</taxon>
    </lineage>
</organism>
<dbReference type="InterPro" id="IPR000121">
    <property type="entry name" value="PEP_util_C"/>
</dbReference>
<comment type="catalytic activity">
    <reaction evidence="14 15">
        <text>pyruvate + ATP + H2O = phosphoenolpyruvate + AMP + phosphate + 2 H(+)</text>
        <dbReference type="Rhea" id="RHEA:11364"/>
        <dbReference type="ChEBI" id="CHEBI:15361"/>
        <dbReference type="ChEBI" id="CHEBI:15377"/>
        <dbReference type="ChEBI" id="CHEBI:15378"/>
        <dbReference type="ChEBI" id="CHEBI:30616"/>
        <dbReference type="ChEBI" id="CHEBI:43474"/>
        <dbReference type="ChEBI" id="CHEBI:58702"/>
        <dbReference type="ChEBI" id="CHEBI:456215"/>
        <dbReference type="EC" id="2.7.9.2"/>
    </reaction>
</comment>
<dbReference type="EMBL" id="PFQF01000028">
    <property type="protein sequence ID" value="PJA20423.1"/>
    <property type="molecule type" value="Genomic_DNA"/>
</dbReference>
<dbReference type="Gene3D" id="3.50.30.10">
    <property type="entry name" value="Phosphohistidine domain"/>
    <property type="match status" value="1"/>
</dbReference>
<dbReference type="PANTHER" id="PTHR43030:SF1">
    <property type="entry name" value="PHOSPHOENOLPYRUVATE SYNTHASE"/>
    <property type="match status" value="1"/>
</dbReference>
<dbReference type="GO" id="GO:0046872">
    <property type="term" value="F:metal ion binding"/>
    <property type="evidence" value="ECO:0007669"/>
    <property type="project" value="UniProtKB-KW"/>
</dbReference>
<proteinExistence type="inferred from homology"/>
<dbReference type="SUPFAM" id="SSF51621">
    <property type="entry name" value="Phosphoenolpyruvate/pyruvate domain"/>
    <property type="match status" value="1"/>
</dbReference>
<dbReference type="UniPathway" id="UPA00138"/>
<dbReference type="NCBIfam" id="TIGR01418">
    <property type="entry name" value="PEP_synth"/>
    <property type="match status" value="1"/>
</dbReference>
<dbReference type="InterPro" id="IPR002192">
    <property type="entry name" value="PPDK_AMP/ATP-bd"/>
</dbReference>
<evidence type="ECO:0000256" key="13">
    <source>
        <dbReference type="ARBA" id="ARBA00033470"/>
    </source>
</evidence>
<dbReference type="InterPro" id="IPR036637">
    <property type="entry name" value="Phosphohistidine_dom_sf"/>
</dbReference>
<evidence type="ECO:0000256" key="4">
    <source>
        <dbReference type="ARBA" id="ARBA00007837"/>
    </source>
</evidence>
<evidence type="ECO:0000256" key="7">
    <source>
        <dbReference type="ARBA" id="ARBA00022679"/>
    </source>
</evidence>